<name>A0A0L9TY60_PHAAN</name>
<gene>
    <name evidence="1" type="ORF">LR48_Vigan02g127400</name>
</gene>
<dbReference type="Gramene" id="KOM35124">
    <property type="protein sequence ID" value="KOM35124"/>
    <property type="gene ID" value="LR48_Vigan02g127400"/>
</dbReference>
<evidence type="ECO:0000313" key="2">
    <source>
        <dbReference type="Proteomes" id="UP000053144"/>
    </source>
</evidence>
<protein>
    <submittedName>
        <fullName evidence="1">Uncharacterized protein</fullName>
    </submittedName>
</protein>
<proteinExistence type="predicted"/>
<dbReference type="EMBL" id="CM003372">
    <property type="protein sequence ID" value="KOM35124.1"/>
    <property type="molecule type" value="Genomic_DNA"/>
</dbReference>
<evidence type="ECO:0000313" key="1">
    <source>
        <dbReference type="EMBL" id="KOM35124.1"/>
    </source>
</evidence>
<accession>A0A0L9TY60</accession>
<dbReference type="AlphaFoldDB" id="A0A0L9TY60"/>
<dbReference type="Proteomes" id="UP000053144">
    <property type="component" value="Chromosome 2"/>
</dbReference>
<sequence length="158" mass="18911">MHSSSSRRKEKVAWVTRNANPSGWISDEEIRGKFLYWRVIKYVVPHKYLALQLFKKEWFLFQEWIAYKGLTDFVKMKGHCYLDLVEILTVGSTPTPAVDHTTFIPQIDFAKYVLDQFRKKSERDERVEDNLLRWEKKGNKNCTYFETEDFDDESIDED</sequence>
<organism evidence="1 2">
    <name type="scientific">Phaseolus angularis</name>
    <name type="common">Azuki bean</name>
    <name type="synonym">Vigna angularis</name>
    <dbReference type="NCBI Taxonomy" id="3914"/>
    <lineage>
        <taxon>Eukaryota</taxon>
        <taxon>Viridiplantae</taxon>
        <taxon>Streptophyta</taxon>
        <taxon>Embryophyta</taxon>
        <taxon>Tracheophyta</taxon>
        <taxon>Spermatophyta</taxon>
        <taxon>Magnoliopsida</taxon>
        <taxon>eudicotyledons</taxon>
        <taxon>Gunneridae</taxon>
        <taxon>Pentapetalae</taxon>
        <taxon>rosids</taxon>
        <taxon>fabids</taxon>
        <taxon>Fabales</taxon>
        <taxon>Fabaceae</taxon>
        <taxon>Papilionoideae</taxon>
        <taxon>50 kb inversion clade</taxon>
        <taxon>NPAAA clade</taxon>
        <taxon>indigoferoid/millettioid clade</taxon>
        <taxon>Phaseoleae</taxon>
        <taxon>Vigna</taxon>
    </lineage>
</organism>
<reference evidence="2" key="1">
    <citation type="journal article" date="2015" name="Proc. Natl. Acad. Sci. U.S.A.">
        <title>Genome sequencing of adzuki bean (Vigna angularis) provides insight into high starch and low fat accumulation and domestication.</title>
        <authorList>
            <person name="Yang K."/>
            <person name="Tian Z."/>
            <person name="Chen C."/>
            <person name="Luo L."/>
            <person name="Zhao B."/>
            <person name="Wang Z."/>
            <person name="Yu L."/>
            <person name="Li Y."/>
            <person name="Sun Y."/>
            <person name="Li W."/>
            <person name="Chen Y."/>
            <person name="Li Y."/>
            <person name="Zhang Y."/>
            <person name="Ai D."/>
            <person name="Zhao J."/>
            <person name="Shang C."/>
            <person name="Ma Y."/>
            <person name="Wu B."/>
            <person name="Wang M."/>
            <person name="Gao L."/>
            <person name="Sun D."/>
            <person name="Zhang P."/>
            <person name="Guo F."/>
            <person name="Wang W."/>
            <person name="Li Y."/>
            <person name="Wang J."/>
            <person name="Varshney R.K."/>
            <person name="Wang J."/>
            <person name="Ling H.Q."/>
            <person name="Wan P."/>
        </authorList>
    </citation>
    <scope>NUCLEOTIDE SEQUENCE</scope>
    <source>
        <strain evidence="2">cv. Jingnong 6</strain>
    </source>
</reference>